<evidence type="ECO:0000256" key="2">
    <source>
        <dbReference type="ARBA" id="ARBA00022801"/>
    </source>
</evidence>
<keyword evidence="2" id="KW-0378">Hydrolase</keyword>
<evidence type="ECO:0000313" key="6">
    <source>
        <dbReference type="Proteomes" id="UP000198406"/>
    </source>
</evidence>
<reference evidence="5 6" key="1">
    <citation type="journal article" date="2015" name="Plant Cell">
        <title>Oil accumulation by the oleaginous diatom Fistulifera solaris as revealed by the genome and transcriptome.</title>
        <authorList>
            <person name="Tanaka T."/>
            <person name="Maeda Y."/>
            <person name="Veluchamy A."/>
            <person name="Tanaka M."/>
            <person name="Abida H."/>
            <person name="Marechal E."/>
            <person name="Bowler C."/>
            <person name="Muto M."/>
            <person name="Sunaga Y."/>
            <person name="Tanaka M."/>
            <person name="Yoshino T."/>
            <person name="Taniguchi T."/>
            <person name="Fukuda Y."/>
            <person name="Nemoto M."/>
            <person name="Matsumoto M."/>
            <person name="Wong P.S."/>
            <person name="Aburatani S."/>
            <person name="Fujibuchi W."/>
        </authorList>
    </citation>
    <scope>NUCLEOTIDE SEQUENCE [LARGE SCALE GENOMIC DNA]</scope>
    <source>
        <strain evidence="5 6">JPCC DA0580</strain>
    </source>
</reference>
<evidence type="ECO:0000259" key="4">
    <source>
        <dbReference type="PROSITE" id="PS51845"/>
    </source>
</evidence>
<dbReference type="GO" id="GO:0046872">
    <property type="term" value="F:metal ion binding"/>
    <property type="evidence" value="ECO:0007669"/>
    <property type="project" value="UniProtKB-KW"/>
</dbReference>
<dbReference type="AlphaFoldDB" id="A0A1Z5KG46"/>
<dbReference type="Proteomes" id="UP000198406">
    <property type="component" value="Unassembled WGS sequence"/>
</dbReference>
<keyword evidence="6" id="KW-1185">Reference proteome</keyword>
<gene>
    <name evidence="5" type="ORF">FisN_10Lh268</name>
</gene>
<dbReference type="PROSITE" id="PS51845">
    <property type="entry name" value="PDEASE_I_2"/>
    <property type="match status" value="1"/>
</dbReference>
<dbReference type="PANTHER" id="PTHR11347">
    <property type="entry name" value="CYCLIC NUCLEOTIDE PHOSPHODIESTERASE"/>
    <property type="match status" value="1"/>
</dbReference>
<feature type="region of interest" description="Disordered" evidence="3">
    <location>
        <begin position="336"/>
        <end position="358"/>
    </location>
</feature>
<feature type="domain" description="PDEase" evidence="4">
    <location>
        <begin position="35"/>
        <end position="254"/>
    </location>
</feature>
<feature type="compositionally biased region" description="Basic and acidic residues" evidence="3">
    <location>
        <begin position="442"/>
        <end position="460"/>
    </location>
</feature>
<dbReference type="Pfam" id="PF00233">
    <property type="entry name" value="PDEase_I"/>
    <property type="match status" value="1"/>
</dbReference>
<dbReference type="GO" id="GO:0004114">
    <property type="term" value="F:3',5'-cyclic-nucleotide phosphodiesterase activity"/>
    <property type="evidence" value="ECO:0007669"/>
    <property type="project" value="InterPro"/>
</dbReference>
<dbReference type="EMBL" id="BDSP01000219">
    <property type="protein sequence ID" value="GAX25072.1"/>
    <property type="molecule type" value="Genomic_DNA"/>
</dbReference>
<protein>
    <recommendedName>
        <fullName evidence="4">PDEase domain-containing protein</fullName>
    </recommendedName>
</protein>
<dbReference type="GO" id="GO:0007165">
    <property type="term" value="P:signal transduction"/>
    <property type="evidence" value="ECO:0007669"/>
    <property type="project" value="InterPro"/>
</dbReference>
<dbReference type="InParanoid" id="A0A1Z5KG46"/>
<feature type="region of interest" description="Disordered" evidence="3">
    <location>
        <begin position="442"/>
        <end position="488"/>
    </location>
</feature>
<dbReference type="SUPFAM" id="SSF109604">
    <property type="entry name" value="HD-domain/PDEase-like"/>
    <property type="match status" value="2"/>
</dbReference>
<accession>A0A1Z5KG46</accession>
<evidence type="ECO:0000256" key="3">
    <source>
        <dbReference type="SAM" id="MobiDB-lite"/>
    </source>
</evidence>
<feature type="region of interest" description="Disordered" evidence="3">
    <location>
        <begin position="743"/>
        <end position="771"/>
    </location>
</feature>
<feature type="compositionally biased region" description="Basic and acidic residues" evidence="3">
    <location>
        <begin position="749"/>
        <end position="761"/>
    </location>
</feature>
<evidence type="ECO:0000256" key="1">
    <source>
        <dbReference type="ARBA" id="ARBA00022723"/>
    </source>
</evidence>
<dbReference type="OrthoDB" id="43191at2759"/>
<organism evidence="5 6">
    <name type="scientific">Fistulifera solaris</name>
    <name type="common">Oleaginous diatom</name>
    <dbReference type="NCBI Taxonomy" id="1519565"/>
    <lineage>
        <taxon>Eukaryota</taxon>
        <taxon>Sar</taxon>
        <taxon>Stramenopiles</taxon>
        <taxon>Ochrophyta</taxon>
        <taxon>Bacillariophyta</taxon>
        <taxon>Bacillariophyceae</taxon>
        <taxon>Bacillariophycidae</taxon>
        <taxon>Naviculales</taxon>
        <taxon>Naviculaceae</taxon>
        <taxon>Fistulifera</taxon>
    </lineage>
</organism>
<name>A0A1Z5KG46_FISSO</name>
<evidence type="ECO:0000313" key="5">
    <source>
        <dbReference type="EMBL" id="GAX25072.1"/>
    </source>
</evidence>
<dbReference type="InterPro" id="IPR002073">
    <property type="entry name" value="PDEase_catalytic_dom"/>
</dbReference>
<keyword evidence="1" id="KW-0479">Metal-binding</keyword>
<sequence>MTSSDGDHSQLAELTQQCALQALALSVQDWNNLGEGEDPNVVMPKEIEACVERITSLLVVRIAAVLSADSNEQHDLSTSGICRKALIDNRPWHPDKINANVMQQLRRFVRFILENYRDVPFHNFQHAYHVVISANKIMDLMLTLDSDDFLDGKPPPAFGLRHDPVALMALIFAALIHDVDHKGISNRQLALEEHPLAISYNDNSINEQRSLQLAFEELLRDKYADLRSVMFPKDIDYRFFRSTVVSAVLSTDIASPERSQLNKSKWKEAFAMERGDDFEETSEKVPRRGSMVSNISMPRVSASGFRSSRRGSNASQNSMVSDVTFDSYTKMLRARHFTNSSHQKQDDDSYANNRIRSGKPVYNMEDSITSFVDEDSASSSLKDSVMGAMVRKKQEALLAETTKKYSRMTRRHSMQSYSTDSAASYGQGSIILAHKRQEGGALTRDKVNLEKFRRNGDLPAKKMNGGTTQQGTSDVSSSSISLTPPSSDDERDYLFRNLISAKTDLRFNAGRPPSGQMKRMVPRRASTGNVTRFRPLTGQRIDEEEVTNTPYQKLFNENSEKIKTKMMRRASSGAYSEKSASFRKRLGILRGMDFSGESIEVHPRGSIGGTSLVSGVHDEEIFLDEPDELKALVVLELILRAADVAHSMQSWPNMKRWSSRLYRELSMAHRAGRGPDPGPGWFDNQAKALESYVEPLALQLDETGVFGEFLGAVFYQQLEANRDQWLVNGFEVTESLRAKTQKMAKSFPPKKETTTETEKHTAAPRPGRYFL</sequence>
<comment type="caution">
    <text evidence="5">The sequence shown here is derived from an EMBL/GenBank/DDBJ whole genome shotgun (WGS) entry which is preliminary data.</text>
</comment>
<feature type="compositionally biased region" description="Low complexity" evidence="3">
    <location>
        <begin position="472"/>
        <end position="486"/>
    </location>
</feature>
<dbReference type="InterPro" id="IPR036971">
    <property type="entry name" value="PDEase_catalytic_dom_sf"/>
</dbReference>
<dbReference type="Gene3D" id="1.10.1300.10">
    <property type="entry name" value="3'5'-cyclic nucleotide phosphodiesterase, catalytic domain"/>
    <property type="match status" value="2"/>
</dbReference>
<proteinExistence type="predicted"/>